<dbReference type="Gene3D" id="3.80.10.10">
    <property type="entry name" value="Ribonuclease Inhibitor"/>
    <property type="match status" value="1"/>
</dbReference>
<proteinExistence type="predicted"/>
<dbReference type="AlphaFoldDB" id="A0A7I8WDX8"/>
<comment type="caution">
    <text evidence="1">The sequence shown here is derived from an EMBL/GenBank/DDBJ whole genome shotgun (WGS) entry which is preliminary data.</text>
</comment>
<dbReference type="EMBL" id="CAJFCJ010000037">
    <property type="protein sequence ID" value="CAD5126261.1"/>
    <property type="molecule type" value="Genomic_DNA"/>
</dbReference>
<sequence>MMNVLSSVNRMMTSPLVCSQFSTVTKKQIKNLPIYDVRFITEENIDNFNFSEQDKHYCVYKFENYKKLEIPNYVNEMSFIKCNFTKDKGKELCNSLENGKGLLLWSITAPVNKGDDLNYFWKYLLKKKQNICGFELNKYKMDESEMKTFSKFIGNNSTKQMIVLGNVDLSKNGFENFMFNVEKSKKCLSILGFSFTNLNCEEGYLIGESLKKMSNFYLLDLTGNDNLGKSMENIFLGLRKVKDSIVG</sequence>
<dbReference type="SUPFAM" id="SSF52047">
    <property type="entry name" value="RNI-like"/>
    <property type="match status" value="1"/>
</dbReference>
<dbReference type="Proteomes" id="UP000549394">
    <property type="component" value="Unassembled WGS sequence"/>
</dbReference>
<name>A0A7I8WDX8_9ANNE</name>
<accession>A0A7I8WDX8</accession>
<organism evidence="1 2">
    <name type="scientific">Dimorphilus gyrociliatus</name>
    <dbReference type="NCBI Taxonomy" id="2664684"/>
    <lineage>
        <taxon>Eukaryota</taxon>
        <taxon>Metazoa</taxon>
        <taxon>Spiralia</taxon>
        <taxon>Lophotrochozoa</taxon>
        <taxon>Annelida</taxon>
        <taxon>Polychaeta</taxon>
        <taxon>Polychaeta incertae sedis</taxon>
        <taxon>Dinophilidae</taxon>
        <taxon>Dimorphilus</taxon>
    </lineage>
</organism>
<protein>
    <submittedName>
        <fullName evidence="1">Uncharacterized protein</fullName>
    </submittedName>
</protein>
<evidence type="ECO:0000313" key="2">
    <source>
        <dbReference type="Proteomes" id="UP000549394"/>
    </source>
</evidence>
<keyword evidence="2" id="KW-1185">Reference proteome</keyword>
<evidence type="ECO:0000313" key="1">
    <source>
        <dbReference type="EMBL" id="CAD5126261.1"/>
    </source>
</evidence>
<dbReference type="InterPro" id="IPR032675">
    <property type="entry name" value="LRR_dom_sf"/>
</dbReference>
<reference evidence="1 2" key="1">
    <citation type="submission" date="2020-08" db="EMBL/GenBank/DDBJ databases">
        <authorList>
            <person name="Hejnol A."/>
        </authorList>
    </citation>
    <scope>NUCLEOTIDE SEQUENCE [LARGE SCALE GENOMIC DNA]</scope>
</reference>
<gene>
    <name evidence="1" type="ORF">DGYR_LOCUS13513</name>
</gene>